<keyword evidence="3" id="KW-1185">Reference proteome</keyword>
<evidence type="ECO:0000313" key="1">
    <source>
        <dbReference type="EMBL" id="AHY46538.1"/>
    </source>
</evidence>
<proteinExistence type="predicted"/>
<dbReference type="Proteomes" id="UP001281130">
    <property type="component" value="Unassembled WGS sequence"/>
</dbReference>
<protein>
    <submittedName>
        <fullName evidence="1">Uncharacterized protein</fullName>
    </submittedName>
</protein>
<evidence type="ECO:0000313" key="2">
    <source>
        <dbReference type="EMBL" id="MDX5893946.1"/>
    </source>
</evidence>
<dbReference type="OrthoDB" id="9554115at2"/>
<reference evidence="2" key="2">
    <citation type="submission" date="2023-11" db="EMBL/GenBank/DDBJ databases">
        <title>MicrobeMod: A computational toolkit for identifying prokaryotic methylation and restriction-modification with nanopore sequencing.</title>
        <authorList>
            <person name="Crits-Christoph A."/>
            <person name="Kang S.C."/>
            <person name="Lee H."/>
            <person name="Ostrov N."/>
        </authorList>
    </citation>
    <scope>NUCLEOTIDE SEQUENCE</scope>
    <source>
        <strain evidence="2">ATCC 51242</strain>
    </source>
</reference>
<evidence type="ECO:0000313" key="3">
    <source>
        <dbReference type="Proteomes" id="UP000025229"/>
    </source>
</evidence>
<sequence>MLHGIKRERNTSGNVEARGGIVRITIRYKDGSTTTVVPDAGRKTFSEDDAKELKKVLDSAASRLEWEEKSRRLTM</sequence>
<dbReference type="KEGG" id="rrd:RradSPS_1255"/>
<gene>
    <name evidence="1" type="ORF">RradSPS_1255</name>
    <name evidence="2" type="ORF">SIL72_07855</name>
</gene>
<reference evidence="1 3" key="1">
    <citation type="submission" date="2014-03" db="EMBL/GenBank/DDBJ databases">
        <title>Complete genome sequence of the Radio-Resistant Rubrobacter radiotolerans RSPS-4.</title>
        <authorList>
            <person name="Egas C.C."/>
            <person name="Barroso C.C."/>
            <person name="Froufe H.J.C."/>
            <person name="Pacheco J.J."/>
            <person name="Albuquerque L.L."/>
            <person name="da Costa M.M.S."/>
        </authorList>
    </citation>
    <scope>NUCLEOTIDE SEQUENCE [LARGE SCALE GENOMIC DNA]</scope>
    <source>
        <strain evidence="1 3">RSPS-4</strain>
    </source>
</reference>
<organism evidence="1 3">
    <name type="scientific">Rubrobacter radiotolerans</name>
    <name type="common">Arthrobacter radiotolerans</name>
    <dbReference type="NCBI Taxonomy" id="42256"/>
    <lineage>
        <taxon>Bacteria</taxon>
        <taxon>Bacillati</taxon>
        <taxon>Actinomycetota</taxon>
        <taxon>Rubrobacteria</taxon>
        <taxon>Rubrobacterales</taxon>
        <taxon>Rubrobacteraceae</taxon>
        <taxon>Rubrobacter</taxon>
    </lineage>
</organism>
<dbReference type="STRING" id="42256.RradSPS_1255"/>
<dbReference type="AlphaFoldDB" id="A0A023X2H3"/>
<accession>A0A023X2H3</accession>
<dbReference type="RefSeq" id="WP_038681440.1">
    <property type="nucleotide sequence ID" value="NZ_CP007514.1"/>
</dbReference>
<dbReference type="Proteomes" id="UP000025229">
    <property type="component" value="Chromosome"/>
</dbReference>
<dbReference type="EMBL" id="CP007514">
    <property type="protein sequence ID" value="AHY46538.1"/>
    <property type="molecule type" value="Genomic_DNA"/>
</dbReference>
<dbReference type="EMBL" id="JAWXXX010000001">
    <property type="protein sequence ID" value="MDX5893946.1"/>
    <property type="molecule type" value="Genomic_DNA"/>
</dbReference>
<dbReference type="HOGENOM" id="CLU_199815_0_0_11"/>
<name>A0A023X2H3_RUBRA</name>